<evidence type="ECO:0000313" key="2">
    <source>
        <dbReference type="EMBL" id="KEI70918.1"/>
    </source>
</evidence>
<name>A0A081K9U2_9GAMM</name>
<dbReference type="GO" id="GO:0008930">
    <property type="term" value="F:methylthioadenosine nucleosidase activity"/>
    <property type="evidence" value="ECO:0007669"/>
    <property type="project" value="InterPro"/>
</dbReference>
<dbReference type="CDD" id="cd09008">
    <property type="entry name" value="MTAN"/>
    <property type="match status" value="1"/>
</dbReference>
<feature type="domain" description="Nucleoside phosphorylase" evidence="1">
    <location>
        <begin position="1"/>
        <end position="220"/>
    </location>
</feature>
<proteinExistence type="predicted"/>
<accession>A0A081K9U2</accession>
<evidence type="ECO:0000313" key="3">
    <source>
        <dbReference type="Proteomes" id="UP000027997"/>
    </source>
</evidence>
<evidence type="ECO:0000259" key="1">
    <source>
        <dbReference type="Pfam" id="PF01048"/>
    </source>
</evidence>
<organism evidence="2 3">
    <name type="scientific">Endozoicomonas elysicola</name>
    <dbReference type="NCBI Taxonomy" id="305900"/>
    <lineage>
        <taxon>Bacteria</taxon>
        <taxon>Pseudomonadati</taxon>
        <taxon>Pseudomonadota</taxon>
        <taxon>Gammaproteobacteria</taxon>
        <taxon>Oceanospirillales</taxon>
        <taxon>Endozoicomonadaceae</taxon>
        <taxon>Endozoicomonas</taxon>
    </lineage>
</organism>
<protein>
    <recommendedName>
        <fullName evidence="1">Nucleoside phosphorylase domain-containing protein</fullName>
    </recommendedName>
</protein>
<dbReference type="GO" id="GO:0009116">
    <property type="term" value="P:nucleoside metabolic process"/>
    <property type="evidence" value="ECO:0007669"/>
    <property type="project" value="InterPro"/>
</dbReference>
<dbReference type="EMBL" id="JOJP01000001">
    <property type="protein sequence ID" value="KEI70918.1"/>
    <property type="molecule type" value="Genomic_DNA"/>
</dbReference>
<gene>
    <name evidence="2" type="ORF">GV64_09340</name>
</gene>
<dbReference type="SUPFAM" id="SSF53167">
    <property type="entry name" value="Purine and uridine phosphorylases"/>
    <property type="match status" value="1"/>
</dbReference>
<keyword evidence="3" id="KW-1185">Reference proteome</keyword>
<reference evidence="2 3" key="1">
    <citation type="submission" date="2014-06" db="EMBL/GenBank/DDBJ databases">
        <title>Whole Genome Sequences of Three Symbiotic Endozoicomonas Bacteria.</title>
        <authorList>
            <person name="Neave M.J."/>
            <person name="Apprill A."/>
            <person name="Voolstra C.R."/>
        </authorList>
    </citation>
    <scope>NUCLEOTIDE SEQUENCE [LARGE SCALE GENOMIC DNA]</scope>
    <source>
        <strain evidence="2 3">DSM 22380</strain>
    </source>
</reference>
<dbReference type="Proteomes" id="UP000027997">
    <property type="component" value="Unassembled WGS sequence"/>
</dbReference>
<dbReference type="InterPro" id="IPR035994">
    <property type="entry name" value="Nucleoside_phosphorylase_sf"/>
</dbReference>
<dbReference type="eggNOG" id="COG0775">
    <property type="taxonomic scope" value="Bacteria"/>
</dbReference>
<dbReference type="STRING" id="305900.GV64_09340"/>
<dbReference type="InterPro" id="IPR000845">
    <property type="entry name" value="Nucleoside_phosphorylase_d"/>
</dbReference>
<dbReference type="PANTHER" id="PTHR46994:SF1">
    <property type="entry name" value="5'-METHYLTHIOADENOSINE NUCLEOSIDASE"/>
    <property type="match status" value="1"/>
</dbReference>
<dbReference type="AlphaFoldDB" id="A0A081K9U2"/>
<dbReference type="PANTHER" id="PTHR46994">
    <property type="entry name" value="5'-METHYLTHIOADENOSINE/S-ADENOSYLHOMOCYSTEINE NUCLEOSIDASE 1"/>
    <property type="match status" value="1"/>
</dbReference>
<comment type="caution">
    <text evidence="2">The sequence shown here is derived from an EMBL/GenBank/DDBJ whole genome shotgun (WGS) entry which is preliminary data.</text>
</comment>
<sequence>MEAEAKPVIEKLGLTALADSHTLRGNFPRFQGEFEGKEIIISLNGKSSEYGVDRIGTEFAALNTQSAILEFAPDLIINAGTCGAFSADADIADIITSDQPVVYHDHRVPMEGFSEFATGHHPVTYKPDYFQGVAHKLGVVTTGNSLDMPEVDRQIIEQNRGMAKEMECASVAAVASLYGIDFFPIKSVTDHVDIELDNVEQFLENLNRASLKLSETLIKVLTNID</sequence>
<dbReference type="GO" id="GO:0019509">
    <property type="term" value="P:L-methionine salvage from methylthioadenosine"/>
    <property type="evidence" value="ECO:0007669"/>
    <property type="project" value="InterPro"/>
</dbReference>
<dbReference type="InterPro" id="IPR044580">
    <property type="entry name" value="MTAN"/>
</dbReference>
<dbReference type="Pfam" id="PF01048">
    <property type="entry name" value="PNP_UDP_1"/>
    <property type="match status" value="1"/>
</dbReference>
<dbReference type="Gene3D" id="3.40.50.1580">
    <property type="entry name" value="Nucleoside phosphorylase domain"/>
    <property type="match status" value="1"/>
</dbReference>